<proteinExistence type="predicted"/>
<protein>
    <submittedName>
        <fullName evidence="1">DNA-binding protein</fullName>
    </submittedName>
</protein>
<evidence type="ECO:0000313" key="2">
    <source>
        <dbReference type="Proteomes" id="UP000297948"/>
    </source>
</evidence>
<dbReference type="SUPFAM" id="SSF50249">
    <property type="entry name" value="Nucleic acid-binding proteins"/>
    <property type="match status" value="1"/>
</dbReference>
<name>A0A4Z0H2A3_9ACTN</name>
<dbReference type="InterPro" id="IPR012340">
    <property type="entry name" value="NA-bd_OB-fold"/>
</dbReference>
<dbReference type="EMBL" id="SRID01000205">
    <property type="protein sequence ID" value="TGB02981.1"/>
    <property type="molecule type" value="Genomic_DNA"/>
</dbReference>
<dbReference type="GO" id="GO:0003677">
    <property type="term" value="F:DNA binding"/>
    <property type="evidence" value="ECO:0007669"/>
    <property type="project" value="UniProtKB-KW"/>
</dbReference>
<comment type="caution">
    <text evidence="1">The sequence shown here is derived from an EMBL/GenBank/DDBJ whole genome shotgun (WGS) entry which is preliminary data.</text>
</comment>
<dbReference type="Proteomes" id="UP000297948">
    <property type="component" value="Unassembled WGS sequence"/>
</dbReference>
<sequence length="81" mass="8764">MSEALTAPLTVEFPFTRSLGPIQSAFLTGLRERTVLGVRTGDGRVLVPPTEYDPVTAEELHELVETAPTGTVTTWAWNPAP</sequence>
<dbReference type="Gene3D" id="6.10.30.10">
    <property type="match status" value="1"/>
</dbReference>
<gene>
    <name evidence="1" type="ORF">E4099_20340</name>
</gene>
<accession>A0A4Z0H2A3</accession>
<keyword evidence="2" id="KW-1185">Reference proteome</keyword>
<feature type="non-terminal residue" evidence="1">
    <location>
        <position position="81"/>
    </location>
</feature>
<keyword evidence="1" id="KW-0238">DNA-binding</keyword>
<organism evidence="1 2">
    <name type="scientific">Streptomyces palmae</name>
    <dbReference type="NCBI Taxonomy" id="1701085"/>
    <lineage>
        <taxon>Bacteria</taxon>
        <taxon>Bacillati</taxon>
        <taxon>Actinomycetota</taxon>
        <taxon>Actinomycetes</taxon>
        <taxon>Kitasatosporales</taxon>
        <taxon>Streptomycetaceae</taxon>
        <taxon>Streptomyces</taxon>
    </lineage>
</organism>
<dbReference type="AlphaFoldDB" id="A0A4Z0H2A3"/>
<evidence type="ECO:0000313" key="1">
    <source>
        <dbReference type="EMBL" id="TGB02981.1"/>
    </source>
</evidence>
<reference evidence="1 2" key="1">
    <citation type="submission" date="2019-03" db="EMBL/GenBank/DDBJ databases">
        <authorList>
            <person name="Gonzalez-Pimentel J.L."/>
        </authorList>
    </citation>
    <scope>NUCLEOTIDE SEQUENCE [LARGE SCALE GENOMIC DNA]</scope>
    <source>
        <strain evidence="1 2">JCM 31289</strain>
    </source>
</reference>